<feature type="transmembrane region" description="Helical" evidence="6">
    <location>
        <begin position="208"/>
        <end position="228"/>
    </location>
</feature>
<keyword evidence="9" id="KW-1185">Reference proteome</keyword>
<evidence type="ECO:0000256" key="5">
    <source>
        <dbReference type="SAM" id="MobiDB-lite"/>
    </source>
</evidence>
<dbReference type="FunCoup" id="A0A1J7IEY1">
    <property type="interactions" value="65"/>
</dbReference>
<dbReference type="PANTHER" id="PTHR23501:SF49">
    <property type="entry name" value="MAJOR FACILITATOR SUPERFAMILY (MFS) PROFILE DOMAIN-CONTAINING PROTEIN"/>
    <property type="match status" value="1"/>
</dbReference>
<dbReference type="GO" id="GO:0022857">
    <property type="term" value="F:transmembrane transporter activity"/>
    <property type="evidence" value="ECO:0007669"/>
    <property type="project" value="InterPro"/>
</dbReference>
<reference evidence="8 9" key="1">
    <citation type="submission" date="2016-10" db="EMBL/GenBank/DDBJ databases">
        <title>Draft genome sequence of Coniochaeta ligniaria NRRL30616, a lignocellulolytic fungus for bioabatement of inhibitors in plant biomass hydrolysates.</title>
        <authorList>
            <consortium name="DOE Joint Genome Institute"/>
            <person name="Jimenez D.J."/>
            <person name="Hector R.E."/>
            <person name="Riley R."/>
            <person name="Sun H."/>
            <person name="Grigoriev I.V."/>
            <person name="Van Elsas J.D."/>
            <person name="Nichols N.N."/>
        </authorList>
    </citation>
    <scope>NUCLEOTIDE SEQUENCE [LARGE SCALE GENOMIC DNA]</scope>
    <source>
        <strain evidence="8 9">NRRL 30616</strain>
    </source>
</reference>
<gene>
    <name evidence="8" type="ORF">CONLIGDRAFT_467814</name>
</gene>
<proteinExistence type="predicted"/>
<dbReference type="PANTHER" id="PTHR23501">
    <property type="entry name" value="MAJOR FACILITATOR SUPERFAMILY"/>
    <property type="match status" value="1"/>
</dbReference>
<dbReference type="OrthoDB" id="10021397at2759"/>
<feature type="transmembrane region" description="Helical" evidence="6">
    <location>
        <begin position="143"/>
        <end position="164"/>
    </location>
</feature>
<evidence type="ECO:0000313" key="8">
    <source>
        <dbReference type="EMBL" id="OIW26263.1"/>
    </source>
</evidence>
<feature type="compositionally biased region" description="Basic and acidic residues" evidence="5">
    <location>
        <begin position="547"/>
        <end position="566"/>
    </location>
</feature>
<evidence type="ECO:0000256" key="2">
    <source>
        <dbReference type="ARBA" id="ARBA00022692"/>
    </source>
</evidence>
<feature type="transmembrane region" description="Helical" evidence="6">
    <location>
        <begin position="408"/>
        <end position="430"/>
    </location>
</feature>
<accession>A0A1J7IEY1</accession>
<dbReference type="SUPFAM" id="SSF103473">
    <property type="entry name" value="MFS general substrate transporter"/>
    <property type="match status" value="1"/>
</dbReference>
<protein>
    <submittedName>
        <fullName evidence="8">MFS general substrate transporter</fullName>
    </submittedName>
</protein>
<feature type="transmembrane region" description="Helical" evidence="6">
    <location>
        <begin position="317"/>
        <end position="337"/>
    </location>
</feature>
<organism evidence="8 9">
    <name type="scientific">Coniochaeta ligniaria NRRL 30616</name>
    <dbReference type="NCBI Taxonomy" id="1408157"/>
    <lineage>
        <taxon>Eukaryota</taxon>
        <taxon>Fungi</taxon>
        <taxon>Dikarya</taxon>
        <taxon>Ascomycota</taxon>
        <taxon>Pezizomycotina</taxon>
        <taxon>Sordariomycetes</taxon>
        <taxon>Sordariomycetidae</taxon>
        <taxon>Coniochaetales</taxon>
        <taxon>Coniochaetaceae</taxon>
        <taxon>Coniochaeta</taxon>
    </lineage>
</organism>
<evidence type="ECO:0000256" key="1">
    <source>
        <dbReference type="ARBA" id="ARBA00004141"/>
    </source>
</evidence>
<feature type="region of interest" description="Disordered" evidence="5">
    <location>
        <begin position="547"/>
        <end position="577"/>
    </location>
</feature>
<dbReference type="AlphaFoldDB" id="A0A1J7IEY1"/>
<dbReference type="PROSITE" id="PS50850">
    <property type="entry name" value="MFS"/>
    <property type="match status" value="1"/>
</dbReference>
<keyword evidence="2 6" id="KW-0812">Transmembrane</keyword>
<evidence type="ECO:0000259" key="7">
    <source>
        <dbReference type="PROSITE" id="PS50850"/>
    </source>
</evidence>
<evidence type="ECO:0000256" key="6">
    <source>
        <dbReference type="SAM" id="Phobius"/>
    </source>
</evidence>
<dbReference type="GO" id="GO:0005886">
    <property type="term" value="C:plasma membrane"/>
    <property type="evidence" value="ECO:0007669"/>
    <property type="project" value="TreeGrafter"/>
</dbReference>
<dbReference type="InParanoid" id="A0A1J7IEY1"/>
<dbReference type="CDD" id="cd17502">
    <property type="entry name" value="MFS_Azr1_MDR_like"/>
    <property type="match status" value="1"/>
</dbReference>
<dbReference type="EMBL" id="KV875100">
    <property type="protein sequence ID" value="OIW26263.1"/>
    <property type="molecule type" value="Genomic_DNA"/>
</dbReference>
<dbReference type="Proteomes" id="UP000182658">
    <property type="component" value="Unassembled WGS sequence"/>
</dbReference>
<feature type="transmembrane region" description="Helical" evidence="6">
    <location>
        <begin position="442"/>
        <end position="463"/>
    </location>
</feature>
<dbReference type="Gene3D" id="1.20.1250.20">
    <property type="entry name" value="MFS general substrate transporter like domains"/>
    <property type="match status" value="2"/>
</dbReference>
<feature type="transmembrane region" description="Helical" evidence="6">
    <location>
        <begin position="276"/>
        <end position="297"/>
    </location>
</feature>
<feature type="transmembrane region" description="Helical" evidence="6">
    <location>
        <begin position="176"/>
        <end position="196"/>
    </location>
</feature>
<sequence>MAPDNETAVAELPAEKDGQGAASAPAASLEPPPTDNKTENEQSYPTGVRLFMIGFGLCLAVICSNLDRSILGVATPQITTEFNSLGDIGWYGSAYLLTSCCSQMFFGKVYAHFSAKWTFLSALAIFEVGSILCAAAPDSDCLIVGRAVAGLGATGISTGALLIISRSMPVSRRPKYTAMIGAAMGVTLVIAPFLGGVLTDRVTWRWCFWINLPLGGVTLLITFFLVHIPQESGQNEAVLWFQFAQKMDLVGNTILLPCLVCLLLALQWGGTTYAWNSWRCILLLCIFAVLFLVWAYVEARGGDNSTVPRRLLKMRSILAATWFAFCLFGMLFVQTYYVPIYFQVAMGDSAYQAGIKMLATTAAMTVFFPITGVMTTATGYYVPSMIAGSVASAVASGLMVRFRVNTSTAFWAVALVLAGMGFGLAGQQCMMVPQTILEGDDIALGTSVVMFAETLSGSVFLAVCENLFETRLIRELEFRAPNADPAYVIASGASGLRAAMSRLYDAQTVDNIIESFVAALQPVWTVAVVLAALSVLGSLATEWVSVKGKDGKDGKNGKNKQDKSSVEDGPLNETAAA</sequence>
<feature type="domain" description="Major facilitator superfamily (MFS) profile" evidence="7">
    <location>
        <begin position="53"/>
        <end position="549"/>
    </location>
</feature>
<evidence type="ECO:0000256" key="3">
    <source>
        <dbReference type="ARBA" id="ARBA00022989"/>
    </source>
</evidence>
<keyword evidence="4 6" id="KW-0472">Membrane</keyword>
<dbReference type="InterPro" id="IPR011701">
    <property type="entry name" value="MFS"/>
</dbReference>
<dbReference type="Pfam" id="PF07690">
    <property type="entry name" value="MFS_1"/>
    <property type="match status" value="1"/>
</dbReference>
<comment type="subcellular location">
    <subcellularLocation>
        <location evidence="1">Membrane</location>
        <topology evidence="1">Multi-pass membrane protein</topology>
    </subcellularLocation>
</comment>
<evidence type="ECO:0000256" key="4">
    <source>
        <dbReference type="ARBA" id="ARBA00023136"/>
    </source>
</evidence>
<feature type="region of interest" description="Disordered" evidence="5">
    <location>
        <begin position="1"/>
        <end position="41"/>
    </location>
</feature>
<keyword evidence="3 6" id="KW-1133">Transmembrane helix</keyword>
<feature type="transmembrane region" description="Helical" evidence="6">
    <location>
        <begin position="118"/>
        <end position="137"/>
    </location>
</feature>
<dbReference type="InterPro" id="IPR036259">
    <property type="entry name" value="MFS_trans_sf"/>
</dbReference>
<dbReference type="InterPro" id="IPR020846">
    <property type="entry name" value="MFS_dom"/>
</dbReference>
<feature type="transmembrane region" description="Helical" evidence="6">
    <location>
        <begin position="249"/>
        <end position="270"/>
    </location>
</feature>
<name>A0A1J7IEY1_9PEZI</name>
<evidence type="ECO:0000313" key="9">
    <source>
        <dbReference type="Proteomes" id="UP000182658"/>
    </source>
</evidence>